<evidence type="ECO:0000256" key="1">
    <source>
        <dbReference type="ARBA" id="ARBA00005725"/>
    </source>
</evidence>
<dbReference type="Pfam" id="PF05368">
    <property type="entry name" value="NmrA"/>
    <property type="match status" value="1"/>
</dbReference>
<dbReference type="Gene3D" id="3.40.50.720">
    <property type="entry name" value="NAD(P)-binding Rossmann-like Domain"/>
    <property type="match status" value="1"/>
</dbReference>
<evidence type="ECO:0000256" key="3">
    <source>
        <dbReference type="ARBA" id="ARBA00023002"/>
    </source>
</evidence>
<reference evidence="5 6" key="1">
    <citation type="submission" date="2018-11" db="EMBL/GenBank/DDBJ databases">
        <title>Genome sequence and assembly of Colletotrichum spinosum.</title>
        <authorList>
            <person name="Gan P."/>
            <person name="Shirasu K."/>
        </authorList>
    </citation>
    <scope>NUCLEOTIDE SEQUENCE [LARGE SCALE GENOMIC DNA]</scope>
    <source>
        <strain evidence="5 6">CBS 515.97</strain>
    </source>
</reference>
<dbReference type="InterPro" id="IPR051609">
    <property type="entry name" value="NmrA/Isoflavone_reductase-like"/>
</dbReference>
<dbReference type="InterPro" id="IPR008030">
    <property type="entry name" value="NmrA-like"/>
</dbReference>
<evidence type="ECO:0000313" key="5">
    <source>
        <dbReference type="EMBL" id="TDZ29828.1"/>
    </source>
</evidence>
<keyword evidence="6" id="KW-1185">Reference proteome</keyword>
<organism evidence="5 6">
    <name type="scientific">Colletotrichum spinosum</name>
    <dbReference type="NCBI Taxonomy" id="1347390"/>
    <lineage>
        <taxon>Eukaryota</taxon>
        <taxon>Fungi</taxon>
        <taxon>Dikarya</taxon>
        <taxon>Ascomycota</taxon>
        <taxon>Pezizomycotina</taxon>
        <taxon>Sordariomycetes</taxon>
        <taxon>Hypocreomycetidae</taxon>
        <taxon>Glomerellales</taxon>
        <taxon>Glomerellaceae</taxon>
        <taxon>Colletotrichum</taxon>
        <taxon>Colletotrichum orbiculare species complex</taxon>
    </lineage>
</organism>
<dbReference type="SUPFAM" id="SSF51735">
    <property type="entry name" value="NAD(P)-binding Rossmann-fold domains"/>
    <property type="match status" value="1"/>
</dbReference>
<accession>A0A4R8PWE3</accession>
<sequence>MVYIAVAGGSGMVGQEIIDALVAKGKHQIVLLSRKDAPRETLPDGVKWTKTTYDVANLVEVLRGVDTVLSFVAGPADPTNKAQEDTQKNLIDAAIQAGVRRFAPSEWASASFDHMFWYNYKSDIRNYLIEVNKDKKVLEYTLFQPGIFTNYLTYPFKSAKRIQQLGLPFNYHERHAVIVDGHEDAKITLTTVQDLARIVAVAVEHEEEWPRVSGMNGGNLTIRQVIELGEKVRGGPFTVEKLKAEDVKAGVLKTSRVSKATHPSIPEEEREAAAPVLMAGILMGFSSGVFEVSDEWNRLLPDYKFTQPEDFLTKAWAEIDAGATEVSIEV</sequence>
<dbReference type="PANTHER" id="PTHR47706">
    <property type="entry name" value="NMRA-LIKE FAMILY PROTEIN"/>
    <property type="match status" value="1"/>
</dbReference>
<comment type="caution">
    <text evidence="5">The sequence shown here is derived from an EMBL/GenBank/DDBJ whole genome shotgun (WGS) entry which is preliminary data.</text>
</comment>
<evidence type="ECO:0000313" key="6">
    <source>
        <dbReference type="Proteomes" id="UP000295083"/>
    </source>
</evidence>
<name>A0A4R8PWE3_9PEZI</name>
<dbReference type="EMBL" id="QAPG01000172">
    <property type="protein sequence ID" value="TDZ29828.1"/>
    <property type="molecule type" value="Genomic_DNA"/>
</dbReference>
<keyword evidence="2" id="KW-0521">NADP</keyword>
<evidence type="ECO:0000259" key="4">
    <source>
        <dbReference type="Pfam" id="PF05368"/>
    </source>
</evidence>
<gene>
    <name evidence="5" type="primary">BOA1-3</name>
    <name evidence="5" type="ORF">C8035_v003966</name>
</gene>
<evidence type="ECO:0000256" key="2">
    <source>
        <dbReference type="ARBA" id="ARBA00022857"/>
    </source>
</evidence>
<comment type="similarity">
    <text evidence="1">Belongs to the NmrA-type oxidoreductase family. Isoflavone reductase subfamily.</text>
</comment>
<protein>
    <submittedName>
        <fullName evidence="5">Oxidoreductase BOA1</fullName>
    </submittedName>
</protein>
<dbReference type="PANTHER" id="PTHR47706:SF4">
    <property type="entry name" value="NMRA-LIKE DOMAIN-CONTAINING PROTEIN"/>
    <property type="match status" value="1"/>
</dbReference>
<keyword evidence="3" id="KW-0560">Oxidoreductase</keyword>
<dbReference type="Proteomes" id="UP000295083">
    <property type="component" value="Unassembled WGS sequence"/>
</dbReference>
<feature type="domain" description="NmrA-like" evidence="4">
    <location>
        <begin position="4"/>
        <end position="249"/>
    </location>
</feature>
<dbReference type="GO" id="GO:0016491">
    <property type="term" value="F:oxidoreductase activity"/>
    <property type="evidence" value="ECO:0007669"/>
    <property type="project" value="UniProtKB-KW"/>
</dbReference>
<dbReference type="AlphaFoldDB" id="A0A4R8PWE3"/>
<proteinExistence type="inferred from homology"/>
<dbReference type="Gene3D" id="3.90.25.10">
    <property type="entry name" value="UDP-galactose 4-epimerase, domain 1"/>
    <property type="match status" value="1"/>
</dbReference>
<dbReference type="InterPro" id="IPR036291">
    <property type="entry name" value="NAD(P)-bd_dom_sf"/>
</dbReference>